<dbReference type="eggNOG" id="COG0357">
    <property type="taxonomic scope" value="Bacteria"/>
</dbReference>
<keyword evidence="2 6" id="KW-0698">rRNA processing</keyword>
<evidence type="ECO:0000256" key="5">
    <source>
        <dbReference type="ARBA" id="ARBA00022691"/>
    </source>
</evidence>
<dbReference type="PANTHER" id="PTHR31760">
    <property type="entry name" value="S-ADENOSYL-L-METHIONINE-DEPENDENT METHYLTRANSFERASES SUPERFAMILY PROTEIN"/>
    <property type="match status" value="1"/>
</dbReference>
<evidence type="ECO:0000313" key="8">
    <source>
        <dbReference type="Proteomes" id="UP000016638"/>
    </source>
</evidence>
<keyword evidence="5 6" id="KW-0949">S-adenosyl-L-methionine</keyword>
<comment type="caution">
    <text evidence="7">The sequence shown here is derived from an EMBL/GenBank/DDBJ whole genome shotgun (WGS) entry which is preliminary data.</text>
</comment>
<dbReference type="Gene3D" id="3.40.50.150">
    <property type="entry name" value="Vaccinia Virus protein VP39"/>
    <property type="match status" value="1"/>
</dbReference>
<feature type="binding site" evidence="6">
    <location>
        <begin position="124"/>
        <end position="125"/>
    </location>
    <ligand>
        <name>S-adenosyl-L-methionine</name>
        <dbReference type="ChEBI" id="CHEBI:59789"/>
    </ligand>
</feature>
<dbReference type="SUPFAM" id="SSF53335">
    <property type="entry name" value="S-adenosyl-L-methionine-dependent methyltransferases"/>
    <property type="match status" value="1"/>
</dbReference>
<protein>
    <recommendedName>
        <fullName evidence="6">Ribosomal RNA small subunit methyltransferase G</fullName>
        <ecNumber evidence="6">2.1.1.-</ecNumber>
    </recommendedName>
    <alternativeName>
        <fullName evidence="6">16S rRNA 7-methylguanosine methyltransferase</fullName>
        <shortName evidence="6">16S rRNA m7G methyltransferase</shortName>
    </alternativeName>
</protein>
<feature type="binding site" evidence="6">
    <location>
        <position position="73"/>
    </location>
    <ligand>
        <name>S-adenosyl-L-methionine</name>
        <dbReference type="ChEBI" id="CHEBI:59789"/>
    </ligand>
</feature>
<comment type="caution">
    <text evidence="6">Lacks conserved residue(s) required for the propagation of feature annotation.</text>
</comment>
<gene>
    <name evidence="6 7" type="primary">rsmG</name>
    <name evidence="7" type="ORF">HMPREF1316_0796</name>
</gene>
<dbReference type="HAMAP" id="MF_00074">
    <property type="entry name" value="16SrRNA_methyltr_G"/>
    <property type="match status" value="1"/>
</dbReference>
<evidence type="ECO:0000256" key="1">
    <source>
        <dbReference type="ARBA" id="ARBA00022490"/>
    </source>
</evidence>
<evidence type="ECO:0000256" key="6">
    <source>
        <dbReference type="HAMAP-Rule" id="MF_00074"/>
    </source>
</evidence>
<dbReference type="EC" id="2.1.1.-" evidence="6"/>
<dbReference type="GO" id="GO:0005829">
    <property type="term" value="C:cytosol"/>
    <property type="evidence" value="ECO:0007669"/>
    <property type="project" value="TreeGrafter"/>
</dbReference>
<keyword evidence="4 6" id="KW-0808">Transferase</keyword>
<organism evidence="7 8">
    <name type="scientific">Olsenella profusa F0195</name>
    <dbReference type="NCBI Taxonomy" id="1125712"/>
    <lineage>
        <taxon>Bacteria</taxon>
        <taxon>Bacillati</taxon>
        <taxon>Actinomycetota</taxon>
        <taxon>Coriobacteriia</taxon>
        <taxon>Coriobacteriales</taxon>
        <taxon>Atopobiaceae</taxon>
        <taxon>Olsenella</taxon>
    </lineage>
</organism>
<dbReference type="Proteomes" id="UP000016638">
    <property type="component" value="Unassembled WGS sequence"/>
</dbReference>
<comment type="function">
    <text evidence="6">Specifically methylates the N7 position of a guanine in 16S rRNA.</text>
</comment>
<dbReference type="InterPro" id="IPR029063">
    <property type="entry name" value="SAM-dependent_MTases_sf"/>
</dbReference>
<keyword evidence="1 6" id="KW-0963">Cytoplasm</keyword>
<feature type="binding site" evidence="6">
    <location>
        <position position="78"/>
    </location>
    <ligand>
        <name>S-adenosyl-L-methionine</name>
        <dbReference type="ChEBI" id="CHEBI:59789"/>
    </ligand>
</feature>
<dbReference type="STRING" id="1125712.HMPREF1316_0796"/>
<sequence>MSVSYDVPLSLDQAELVLRHLNLVIEKNGVLNLTRIDSISEGIVKHILDSLLFMKGIPQTISSNDHAQFVDVGTGAGFPGIPLVVMGAWRGLLIDSVGKKSRAVREFVEELGLRHRVSVETIRAEDLARSNPLCFDVVTARAVAEISVLLEYASPLLKRDGLLVCSKAHVPDTELRHAKQVAPLCGFHHVLRETFELPLDMGHREILSYKKTGAATVRLPRQAGMAKHMPL</sequence>
<dbReference type="Pfam" id="PF02527">
    <property type="entry name" value="GidB"/>
    <property type="match status" value="1"/>
</dbReference>
<dbReference type="NCBIfam" id="TIGR00138">
    <property type="entry name" value="rsmG_gidB"/>
    <property type="match status" value="1"/>
</dbReference>
<dbReference type="InterPro" id="IPR003682">
    <property type="entry name" value="rRNA_ssu_MeTfrase_G"/>
</dbReference>
<keyword evidence="8" id="KW-1185">Reference proteome</keyword>
<evidence type="ECO:0000313" key="7">
    <source>
        <dbReference type="EMBL" id="ERL06085.1"/>
    </source>
</evidence>
<dbReference type="AlphaFoldDB" id="U2THY5"/>
<feature type="binding site" evidence="6">
    <location>
        <position position="141"/>
    </location>
    <ligand>
        <name>S-adenosyl-L-methionine</name>
        <dbReference type="ChEBI" id="CHEBI:59789"/>
    </ligand>
</feature>
<name>U2THY5_9ACTN</name>
<reference evidence="7 8" key="1">
    <citation type="submission" date="2013-08" db="EMBL/GenBank/DDBJ databases">
        <authorList>
            <person name="Durkin A.S."/>
            <person name="Haft D.R."/>
            <person name="McCorrison J."/>
            <person name="Torralba M."/>
            <person name="Gillis M."/>
            <person name="Haft D.H."/>
            <person name="Methe B."/>
            <person name="Sutton G."/>
            <person name="Nelson K.E."/>
        </authorList>
    </citation>
    <scope>NUCLEOTIDE SEQUENCE [LARGE SCALE GENOMIC DNA]</scope>
    <source>
        <strain evidence="7 8">F0195</strain>
    </source>
</reference>
<keyword evidence="3 6" id="KW-0489">Methyltransferase</keyword>
<evidence type="ECO:0000256" key="2">
    <source>
        <dbReference type="ARBA" id="ARBA00022552"/>
    </source>
</evidence>
<proteinExistence type="inferred from homology"/>
<accession>U2THY5</accession>
<dbReference type="PANTHER" id="PTHR31760:SF0">
    <property type="entry name" value="S-ADENOSYL-L-METHIONINE-DEPENDENT METHYLTRANSFERASES SUPERFAMILY PROTEIN"/>
    <property type="match status" value="1"/>
</dbReference>
<dbReference type="GO" id="GO:0070043">
    <property type="term" value="F:rRNA (guanine-N7-)-methyltransferase activity"/>
    <property type="evidence" value="ECO:0007669"/>
    <property type="project" value="UniProtKB-UniRule"/>
</dbReference>
<dbReference type="EMBL" id="AWEZ01000073">
    <property type="protein sequence ID" value="ERL06085.1"/>
    <property type="molecule type" value="Genomic_DNA"/>
</dbReference>
<comment type="similarity">
    <text evidence="6">Belongs to the methyltransferase superfamily. RNA methyltransferase RsmG family.</text>
</comment>
<dbReference type="CDD" id="cd02440">
    <property type="entry name" value="AdoMet_MTases"/>
    <property type="match status" value="1"/>
</dbReference>
<evidence type="ECO:0000256" key="3">
    <source>
        <dbReference type="ARBA" id="ARBA00022603"/>
    </source>
</evidence>
<comment type="subcellular location">
    <subcellularLocation>
        <location evidence="6">Cytoplasm</location>
    </subcellularLocation>
</comment>
<evidence type="ECO:0000256" key="4">
    <source>
        <dbReference type="ARBA" id="ARBA00022679"/>
    </source>
</evidence>